<keyword evidence="4" id="KW-1003">Cell membrane</keyword>
<dbReference type="AlphaFoldDB" id="V2UJ72"/>
<comment type="cofactor">
    <cofactor evidence="1">
        <name>Mg(2+)</name>
        <dbReference type="ChEBI" id="CHEBI:18420"/>
    </cofactor>
</comment>
<dbReference type="InterPro" id="IPR033479">
    <property type="entry name" value="dCache_1"/>
</dbReference>
<dbReference type="Pfam" id="PF00990">
    <property type="entry name" value="GGDEF"/>
    <property type="match status" value="1"/>
</dbReference>
<evidence type="ECO:0000256" key="3">
    <source>
        <dbReference type="ARBA" id="ARBA00012528"/>
    </source>
</evidence>
<dbReference type="eggNOG" id="COG3706">
    <property type="taxonomic scope" value="Bacteria"/>
</dbReference>
<evidence type="ECO:0000256" key="5">
    <source>
        <dbReference type="ARBA" id="ARBA00022692"/>
    </source>
</evidence>
<dbReference type="SUPFAM" id="SSF55073">
    <property type="entry name" value="Nucleotide cyclase"/>
    <property type="match status" value="1"/>
</dbReference>
<evidence type="ECO:0000256" key="8">
    <source>
        <dbReference type="ARBA" id="ARBA00034247"/>
    </source>
</evidence>
<keyword evidence="6 9" id="KW-1133">Transmembrane helix</keyword>
<accession>V2UJ72</accession>
<keyword evidence="12" id="KW-1185">Reference proteome</keyword>
<feature type="transmembrane region" description="Helical" evidence="9">
    <location>
        <begin position="23"/>
        <end position="47"/>
    </location>
</feature>
<dbReference type="InterPro" id="IPR000160">
    <property type="entry name" value="GGDEF_dom"/>
</dbReference>
<name>V2UJ72_9GAMM</name>
<dbReference type="PATRIC" id="fig|1341679.3.peg.1309"/>
<dbReference type="SUPFAM" id="SSF103190">
    <property type="entry name" value="Sensory domain-like"/>
    <property type="match status" value="2"/>
</dbReference>
<dbReference type="Proteomes" id="UP000018415">
    <property type="component" value="Unassembled WGS sequence"/>
</dbReference>
<dbReference type="Gene3D" id="3.30.450.20">
    <property type="entry name" value="PAS domain"/>
    <property type="match status" value="1"/>
</dbReference>
<dbReference type="InterPro" id="IPR029787">
    <property type="entry name" value="Nucleotide_cyclase"/>
</dbReference>
<dbReference type="EC" id="2.7.7.65" evidence="3"/>
<dbReference type="CDD" id="cd01949">
    <property type="entry name" value="GGDEF"/>
    <property type="match status" value="1"/>
</dbReference>
<dbReference type="InterPro" id="IPR029151">
    <property type="entry name" value="Sensor-like_sf"/>
</dbReference>
<comment type="caution">
    <text evidence="11">The sequence shown here is derived from an EMBL/GenBank/DDBJ whole genome shotgun (WGS) entry which is preliminary data.</text>
</comment>
<sequence length="535" mass="61362">MNFLGLELLKRFLLRLGLDLRKLILISTILSVSGLFVVSVFILNYVIKEQLIQNSLSINEKYAEKIATSANQHFADMLQELDYSARLLETNFYNTQLRKEEVLRLKNQSNNFNSILLVGQNKHILAYAPNTLKLNFNQAYSSVGIIESIEKKKTYISSPYWSVTNNLVVMMSQPIHDAKHQYLGMISGTIYLQRKNLLNTMLNTQYDYKKSYMYVIDQHNRIIFHPDKNRIGEKIINNTGLDFINQHKNGSIRLKNSLGIDNLAGFAHIPSVNWIVVSQQPTEDLLAQANTLILKVSIGIFIFYFFIFLLVWYISSFISSPLNHLARMASMLNQAEIEDKIKEVDPWYFEVLKFRTSLLMSSESFSHRIAELKHRVNTDPLTGIYNRRGMQLFLNELLETRTEFAVLAIDIDFFKKINDQYGHDQGDVVLKTLAQIMRTNFREQDICCRSGGEEFLVLMTTADASVAYKAAERLRKTMQETTINQMGQITISIGIAFWPKDAVDVAAVLKIADNKLYEAKHSGRNCIRSTVKSSA</sequence>
<dbReference type="CDD" id="cd18773">
    <property type="entry name" value="PDC1_HK_sensor"/>
    <property type="match status" value="1"/>
</dbReference>
<dbReference type="PROSITE" id="PS50887">
    <property type="entry name" value="GGDEF"/>
    <property type="match status" value="1"/>
</dbReference>
<dbReference type="EMBL" id="AYET01000002">
    <property type="protein sequence ID" value="ESK48675.1"/>
    <property type="molecule type" value="Genomic_DNA"/>
</dbReference>
<evidence type="ECO:0000256" key="2">
    <source>
        <dbReference type="ARBA" id="ARBA00004651"/>
    </source>
</evidence>
<dbReference type="FunFam" id="3.30.70.270:FF:000001">
    <property type="entry name" value="Diguanylate cyclase domain protein"/>
    <property type="match status" value="1"/>
</dbReference>
<protein>
    <recommendedName>
        <fullName evidence="3">diguanylate cyclase</fullName>
        <ecNumber evidence="3">2.7.7.65</ecNumber>
    </recommendedName>
</protein>
<evidence type="ECO:0000256" key="1">
    <source>
        <dbReference type="ARBA" id="ARBA00001946"/>
    </source>
</evidence>
<dbReference type="Gene3D" id="3.30.70.270">
    <property type="match status" value="1"/>
</dbReference>
<dbReference type="Pfam" id="PF02743">
    <property type="entry name" value="dCache_1"/>
    <property type="match status" value="1"/>
</dbReference>
<evidence type="ECO:0000313" key="11">
    <source>
        <dbReference type="EMBL" id="ESK48675.1"/>
    </source>
</evidence>
<evidence type="ECO:0000259" key="10">
    <source>
        <dbReference type="PROSITE" id="PS50887"/>
    </source>
</evidence>
<dbReference type="PANTHER" id="PTHR45138">
    <property type="entry name" value="REGULATORY COMPONENTS OF SENSORY TRANSDUCTION SYSTEM"/>
    <property type="match status" value="1"/>
</dbReference>
<keyword evidence="7 9" id="KW-0472">Membrane</keyword>
<gene>
    <name evidence="11" type="ORF">P253_01326</name>
</gene>
<dbReference type="GO" id="GO:0052621">
    <property type="term" value="F:diguanylate cyclase activity"/>
    <property type="evidence" value="ECO:0007669"/>
    <property type="project" value="UniProtKB-EC"/>
</dbReference>
<dbReference type="InterPro" id="IPR043128">
    <property type="entry name" value="Rev_trsase/Diguanyl_cyclase"/>
</dbReference>
<evidence type="ECO:0000313" key="12">
    <source>
        <dbReference type="Proteomes" id="UP000018415"/>
    </source>
</evidence>
<evidence type="ECO:0000256" key="7">
    <source>
        <dbReference type="ARBA" id="ARBA00023136"/>
    </source>
</evidence>
<comment type="subcellular location">
    <subcellularLocation>
        <location evidence="2">Cell membrane</location>
        <topology evidence="2">Multi-pass membrane protein</topology>
    </subcellularLocation>
</comment>
<dbReference type="InterPro" id="IPR050469">
    <property type="entry name" value="Diguanylate_Cyclase"/>
</dbReference>
<keyword evidence="5 9" id="KW-0812">Transmembrane</keyword>
<dbReference type="RefSeq" id="WP_016659246.1">
    <property type="nucleotide sequence ID" value="NZ_BBSF01000001.1"/>
</dbReference>
<feature type="domain" description="GGDEF" evidence="10">
    <location>
        <begin position="402"/>
        <end position="532"/>
    </location>
</feature>
<comment type="catalytic activity">
    <reaction evidence="8">
        <text>2 GTP = 3',3'-c-di-GMP + 2 diphosphate</text>
        <dbReference type="Rhea" id="RHEA:24898"/>
        <dbReference type="ChEBI" id="CHEBI:33019"/>
        <dbReference type="ChEBI" id="CHEBI:37565"/>
        <dbReference type="ChEBI" id="CHEBI:58805"/>
        <dbReference type="EC" id="2.7.7.65"/>
    </reaction>
</comment>
<dbReference type="PANTHER" id="PTHR45138:SF9">
    <property type="entry name" value="DIGUANYLATE CYCLASE DGCM-RELATED"/>
    <property type="match status" value="1"/>
</dbReference>
<evidence type="ECO:0000256" key="6">
    <source>
        <dbReference type="ARBA" id="ARBA00022989"/>
    </source>
</evidence>
<dbReference type="NCBIfam" id="TIGR00254">
    <property type="entry name" value="GGDEF"/>
    <property type="match status" value="1"/>
</dbReference>
<reference evidence="11 12" key="1">
    <citation type="submission" date="2013-10" db="EMBL/GenBank/DDBJ databases">
        <title>The Genome Sequence of Acinetobacter indicus CIP 110367.</title>
        <authorList>
            <consortium name="The Broad Institute Genomics Platform"/>
            <consortium name="The Broad Institute Genome Sequencing Center for Infectious Disease"/>
            <person name="Cerqueira G."/>
            <person name="Feldgarden M."/>
            <person name="Courvalin P."/>
            <person name="Grillot-Courvalin C."/>
            <person name="Clermont D."/>
            <person name="Rocha E."/>
            <person name="Yoon E.-J."/>
            <person name="Nemec A."/>
            <person name="Young S.K."/>
            <person name="Zeng Q."/>
            <person name="Gargeya S."/>
            <person name="Fitzgerald M."/>
            <person name="Abouelleil A."/>
            <person name="Alvarado L."/>
            <person name="Berlin A.M."/>
            <person name="Chapman S.B."/>
            <person name="Gainer-Dewar J."/>
            <person name="Goldberg J."/>
            <person name="Gnerre S."/>
            <person name="Griggs A."/>
            <person name="Gujja S."/>
            <person name="Hansen M."/>
            <person name="Howarth C."/>
            <person name="Imamovic A."/>
            <person name="Ireland A."/>
            <person name="Larimer J."/>
            <person name="McCowan C."/>
            <person name="Murphy C."/>
            <person name="Pearson M."/>
            <person name="Poon T.W."/>
            <person name="Priest M."/>
            <person name="Roberts A."/>
            <person name="Saif S."/>
            <person name="Shea T."/>
            <person name="Sykes S."/>
            <person name="Wortman J."/>
            <person name="Nusbaum C."/>
            <person name="Birren B."/>
        </authorList>
    </citation>
    <scope>NUCLEOTIDE SEQUENCE [LARGE SCALE GENOMIC DNA]</scope>
    <source>
        <strain evidence="11 12">CIP 110367</strain>
    </source>
</reference>
<dbReference type="CDD" id="cd12912">
    <property type="entry name" value="PDC2_MCP_like"/>
    <property type="match status" value="1"/>
</dbReference>
<dbReference type="SMART" id="SM00267">
    <property type="entry name" value="GGDEF"/>
    <property type="match status" value="1"/>
</dbReference>
<organism evidence="11 12">
    <name type="scientific">Acinetobacter indicus CIP 110367</name>
    <dbReference type="NCBI Taxonomy" id="1341679"/>
    <lineage>
        <taxon>Bacteria</taxon>
        <taxon>Pseudomonadati</taxon>
        <taxon>Pseudomonadota</taxon>
        <taxon>Gammaproteobacteria</taxon>
        <taxon>Moraxellales</taxon>
        <taxon>Moraxellaceae</taxon>
        <taxon>Acinetobacter</taxon>
    </lineage>
</organism>
<dbReference type="GO" id="GO:0005886">
    <property type="term" value="C:plasma membrane"/>
    <property type="evidence" value="ECO:0007669"/>
    <property type="project" value="UniProtKB-SubCell"/>
</dbReference>
<evidence type="ECO:0000256" key="4">
    <source>
        <dbReference type="ARBA" id="ARBA00022475"/>
    </source>
</evidence>
<feature type="transmembrane region" description="Helical" evidence="9">
    <location>
        <begin position="292"/>
        <end position="314"/>
    </location>
</feature>
<evidence type="ECO:0000256" key="9">
    <source>
        <dbReference type="SAM" id="Phobius"/>
    </source>
</evidence>
<proteinExistence type="predicted"/>
<dbReference type="HOGENOM" id="CLU_000445_134_6_6"/>